<dbReference type="PRINTS" id="PR00735">
    <property type="entry name" value="GLHYDRLASE8"/>
</dbReference>
<keyword evidence="5" id="KW-0136">Cellulose degradation</keyword>
<keyword evidence="7" id="KW-0119">Carbohydrate metabolism</keyword>
<comment type="caution">
    <text evidence="9">The sequence shown here is derived from an EMBL/GenBank/DDBJ whole genome shotgun (WGS) entry which is preliminary data.</text>
</comment>
<evidence type="ECO:0000256" key="2">
    <source>
        <dbReference type="ARBA" id="ARBA00009209"/>
    </source>
</evidence>
<sequence length="401" mass="43511">MQRKLEKALRCPIRAGGALMVLLTAASAALAQTAAPDPARLWQAYASRYISGDGRVVDPQGGDRTTSEGQSYALFFALVNNDRGRFDQLLRWTTNNMAQGDLGEHLPAWSWGKAKDGHWGVLDQNSASDSDLWIAYDLVEAGRLWSDHDYTSLGRRLADLIGRKETASLPGLGEVLLPGPVGFHLQHLWVLNPSYSPLFLLERLAEVSPAGPWAGLAKDWPTIQGQSARNGFAMDWVCYGPDQGFSPCLANGAKAATGKSPGPMGSYDAIRVYLWTGMLADSVPAKAQMMHALAGMNEYMQQHSAPPEKINASGVPMNQDGPVGFSAALLPYLASFSNEGSVAQQLVRIQSQLDEKSNLYGAGYGGSPAYYDQNLVLFGIGWYSKQFQFGRGGELLVRWGH</sequence>
<keyword evidence="6 9" id="KW-0326">Glycosidase</keyword>
<proteinExistence type="inferred from homology"/>
<dbReference type="InterPro" id="IPR002037">
    <property type="entry name" value="Glyco_hydro_8"/>
</dbReference>
<evidence type="ECO:0000256" key="7">
    <source>
        <dbReference type="ARBA" id="ARBA00023326"/>
    </source>
</evidence>
<comment type="similarity">
    <text evidence="2">Belongs to the glycosyl hydrolase 8 (cellulase D) family.</text>
</comment>
<dbReference type="EMBL" id="JBHSPH010000010">
    <property type="protein sequence ID" value="MFC5864751.1"/>
    <property type="molecule type" value="Genomic_DNA"/>
</dbReference>
<dbReference type="Gene3D" id="1.50.10.10">
    <property type="match status" value="1"/>
</dbReference>
<keyword evidence="7" id="KW-0624">Polysaccharide degradation</keyword>
<evidence type="ECO:0000256" key="4">
    <source>
        <dbReference type="ARBA" id="ARBA00022801"/>
    </source>
</evidence>
<dbReference type="Pfam" id="PF01270">
    <property type="entry name" value="Glyco_hydro_8"/>
    <property type="match status" value="1"/>
</dbReference>
<reference evidence="10" key="1">
    <citation type="journal article" date="2019" name="Int. J. Syst. Evol. Microbiol.">
        <title>The Global Catalogue of Microorganisms (GCM) 10K type strain sequencing project: providing services to taxonomists for standard genome sequencing and annotation.</title>
        <authorList>
            <consortium name="The Broad Institute Genomics Platform"/>
            <consortium name="The Broad Institute Genome Sequencing Center for Infectious Disease"/>
            <person name="Wu L."/>
            <person name="Ma J."/>
        </authorList>
    </citation>
    <scope>NUCLEOTIDE SEQUENCE [LARGE SCALE GENOMIC DNA]</scope>
    <source>
        <strain evidence="10">JCM 4087</strain>
    </source>
</reference>
<evidence type="ECO:0000256" key="8">
    <source>
        <dbReference type="SAM" id="SignalP"/>
    </source>
</evidence>
<evidence type="ECO:0000313" key="10">
    <source>
        <dbReference type="Proteomes" id="UP001596091"/>
    </source>
</evidence>
<evidence type="ECO:0000256" key="5">
    <source>
        <dbReference type="ARBA" id="ARBA00023001"/>
    </source>
</evidence>
<evidence type="ECO:0000256" key="1">
    <source>
        <dbReference type="ARBA" id="ARBA00000966"/>
    </source>
</evidence>
<dbReference type="EC" id="3.2.1.4" evidence="3"/>
<dbReference type="InterPro" id="IPR008928">
    <property type="entry name" value="6-hairpin_glycosidase_sf"/>
</dbReference>
<gene>
    <name evidence="9" type="primary">bcsZ</name>
    <name evidence="9" type="ORF">ACFPT7_20755</name>
</gene>
<feature type="chain" id="PRO_5047461480" description="cellulase" evidence="8">
    <location>
        <begin position="32"/>
        <end position="401"/>
    </location>
</feature>
<evidence type="ECO:0000256" key="6">
    <source>
        <dbReference type="ARBA" id="ARBA00023295"/>
    </source>
</evidence>
<dbReference type="NCBIfam" id="NF008305">
    <property type="entry name" value="PRK11097.1"/>
    <property type="match status" value="1"/>
</dbReference>
<feature type="signal peptide" evidence="8">
    <location>
        <begin position="1"/>
        <end position="31"/>
    </location>
</feature>
<organism evidence="9 10">
    <name type="scientific">Acidicapsa dinghuensis</name>
    <dbReference type="NCBI Taxonomy" id="2218256"/>
    <lineage>
        <taxon>Bacteria</taxon>
        <taxon>Pseudomonadati</taxon>
        <taxon>Acidobacteriota</taxon>
        <taxon>Terriglobia</taxon>
        <taxon>Terriglobales</taxon>
        <taxon>Acidobacteriaceae</taxon>
        <taxon>Acidicapsa</taxon>
    </lineage>
</organism>
<keyword evidence="4 9" id="KW-0378">Hydrolase</keyword>
<keyword evidence="8" id="KW-0732">Signal</keyword>
<evidence type="ECO:0000256" key="3">
    <source>
        <dbReference type="ARBA" id="ARBA00012601"/>
    </source>
</evidence>
<evidence type="ECO:0000313" key="9">
    <source>
        <dbReference type="EMBL" id="MFC5864751.1"/>
    </source>
</evidence>
<dbReference type="GO" id="GO:0008810">
    <property type="term" value="F:cellulase activity"/>
    <property type="evidence" value="ECO:0007669"/>
    <property type="project" value="UniProtKB-EC"/>
</dbReference>
<dbReference type="InterPro" id="IPR012341">
    <property type="entry name" value="6hp_glycosidase-like_sf"/>
</dbReference>
<accession>A0ABW1ELL5</accession>
<dbReference type="RefSeq" id="WP_263332619.1">
    <property type="nucleotide sequence ID" value="NZ_JAGSYH010000001.1"/>
</dbReference>
<dbReference type="SUPFAM" id="SSF48208">
    <property type="entry name" value="Six-hairpin glycosidases"/>
    <property type="match status" value="1"/>
</dbReference>
<keyword evidence="10" id="KW-1185">Reference proteome</keyword>
<dbReference type="Proteomes" id="UP001596091">
    <property type="component" value="Unassembled WGS sequence"/>
</dbReference>
<name>A0ABW1ELL5_9BACT</name>
<protein>
    <recommendedName>
        <fullName evidence="3">cellulase</fullName>
        <ecNumber evidence="3">3.2.1.4</ecNumber>
    </recommendedName>
</protein>
<comment type="catalytic activity">
    <reaction evidence="1">
        <text>Endohydrolysis of (1-&gt;4)-beta-D-glucosidic linkages in cellulose, lichenin and cereal beta-D-glucans.</text>
        <dbReference type="EC" id="3.2.1.4"/>
    </reaction>
</comment>